<proteinExistence type="predicted"/>
<dbReference type="Gene3D" id="1.10.10.650">
    <property type="entry name" value="RuvA domain 2-like"/>
    <property type="match status" value="1"/>
</dbReference>
<dbReference type="InterPro" id="IPR023319">
    <property type="entry name" value="Tex-like_HTH_dom_sf"/>
</dbReference>
<reference evidence="2" key="1">
    <citation type="journal article" date="2015" name="Nature">
        <title>Complex archaea that bridge the gap between prokaryotes and eukaryotes.</title>
        <authorList>
            <person name="Spang A."/>
            <person name="Saw J.H."/>
            <person name="Jorgensen S.L."/>
            <person name="Zaremba-Niedzwiedzka K."/>
            <person name="Martijn J."/>
            <person name="Lind A.E."/>
            <person name="van Eijk R."/>
            <person name="Schleper C."/>
            <person name="Guy L."/>
            <person name="Ettema T.J."/>
        </authorList>
    </citation>
    <scope>NUCLEOTIDE SEQUENCE</scope>
</reference>
<dbReference type="SUPFAM" id="SSF158832">
    <property type="entry name" value="Tex N-terminal region-like"/>
    <property type="match status" value="1"/>
</dbReference>
<evidence type="ECO:0000313" key="2">
    <source>
        <dbReference type="EMBL" id="KKM23019.1"/>
    </source>
</evidence>
<gene>
    <name evidence="2" type="ORF">LCGC14_1619490</name>
</gene>
<dbReference type="AlphaFoldDB" id="A0A0F9ISV7"/>
<organism evidence="2">
    <name type="scientific">marine sediment metagenome</name>
    <dbReference type="NCBI Taxonomy" id="412755"/>
    <lineage>
        <taxon>unclassified sequences</taxon>
        <taxon>metagenomes</taxon>
        <taxon>ecological metagenomes</taxon>
    </lineage>
</organism>
<sequence>MDFNFLFSPDTIITSISTNLNISSQQIGATIKLLEEDNSIPFIARYRKDITNNLNEIQLRDIKHEWDYLNSLNDLKKHVYGSIDEQKVAAGDEACPIIVVCHTAQVPDSLGVYGNQVGQSS</sequence>
<name>A0A0F9ISV7_9ZZZZ</name>
<evidence type="ECO:0000259" key="1">
    <source>
        <dbReference type="Pfam" id="PF09371"/>
    </source>
</evidence>
<dbReference type="InterPro" id="IPR018974">
    <property type="entry name" value="Tex-like_N"/>
</dbReference>
<dbReference type="Pfam" id="PF09371">
    <property type="entry name" value="Tex_N"/>
    <property type="match status" value="1"/>
</dbReference>
<accession>A0A0F9ISV7</accession>
<comment type="caution">
    <text evidence="2">The sequence shown here is derived from an EMBL/GenBank/DDBJ whole genome shotgun (WGS) entry which is preliminary data.</text>
</comment>
<dbReference type="EMBL" id="LAZR01013213">
    <property type="protein sequence ID" value="KKM23019.1"/>
    <property type="molecule type" value="Genomic_DNA"/>
</dbReference>
<protein>
    <recommendedName>
        <fullName evidence="1">Tex-like protein N-terminal domain-containing protein</fullName>
    </recommendedName>
</protein>
<feature type="domain" description="Tex-like protein N-terminal" evidence="1">
    <location>
        <begin position="11"/>
        <end position="84"/>
    </location>
</feature>